<evidence type="ECO:0000259" key="2">
    <source>
        <dbReference type="Pfam" id="PF01936"/>
    </source>
</evidence>
<gene>
    <name evidence="3" type="ORF">J3R73_003934</name>
</gene>
<evidence type="ECO:0000313" key="3">
    <source>
        <dbReference type="EMBL" id="MDQ0394142.1"/>
    </source>
</evidence>
<proteinExistence type="predicted"/>
<dbReference type="CDD" id="cd10911">
    <property type="entry name" value="PIN_LabA"/>
    <property type="match status" value="1"/>
</dbReference>
<reference evidence="3 4" key="1">
    <citation type="submission" date="2023-07" db="EMBL/GenBank/DDBJ databases">
        <title>Genomic Encyclopedia of Type Strains, Phase IV (KMG-IV): sequencing the most valuable type-strain genomes for metagenomic binning, comparative biology and taxonomic classification.</title>
        <authorList>
            <person name="Goeker M."/>
        </authorList>
    </citation>
    <scope>NUCLEOTIDE SEQUENCE [LARGE SCALE GENOMIC DNA]</scope>
    <source>
        <strain evidence="3 4">DSM 5896</strain>
    </source>
</reference>
<accession>A0ABU0FIJ0</accession>
<feature type="compositionally biased region" description="Low complexity" evidence="1">
    <location>
        <begin position="209"/>
        <end position="240"/>
    </location>
</feature>
<dbReference type="Pfam" id="PF01936">
    <property type="entry name" value="NYN"/>
    <property type="match status" value="1"/>
</dbReference>
<evidence type="ECO:0000256" key="1">
    <source>
        <dbReference type="SAM" id="MobiDB-lite"/>
    </source>
</evidence>
<dbReference type="InterPro" id="IPR047140">
    <property type="entry name" value="LabA"/>
</dbReference>
<sequence>MQEFTQGPHLRHFRANRSTRTNIHRQKMSNTQERIALFIDGANLYATAKSLGFDIDYRKMLKEYQSRGYLVRAFYYTALVEDQEYSSIRPLIDWLDYNGYAVVTKPTKEFVDSTGRRKVKGNMDIELAIDAMELADHISHMILFSGDGDFRSLVEAMQRKGVRVSVVSTVSTQPPMVADELRRQADEFVDLVTLQSKIGRDPAERAVRAQSGSAYPAGPAASRQAAQQAPQQGFAGQTPGFMASGAAQNDED</sequence>
<protein>
    <submittedName>
        <fullName evidence="3">Uncharacterized LabA/DUF88 family protein</fullName>
    </submittedName>
</protein>
<dbReference type="Gene3D" id="3.40.50.1010">
    <property type="entry name" value="5'-nuclease"/>
    <property type="match status" value="1"/>
</dbReference>
<keyword evidence="4" id="KW-1185">Reference proteome</keyword>
<dbReference type="PANTHER" id="PTHR35458:SF2">
    <property type="entry name" value="SLR0755 PROTEIN"/>
    <property type="match status" value="1"/>
</dbReference>
<dbReference type="Proteomes" id="UP001237448">
    <property type="component" value="Unassembled WGS sequence"/>
</dbReference>
<dbReference type="PANTHER" id="PTHR35458">
    <property type="entry name" value="SLR0755 PROTEIN"/>
    <property type="match status" value="1"/>
</dbReference>
<name>A0ABU0FIJ0_9HYPH</name>
<dbReference type="InterPro" id="IPR021139">
    <property type="entry name" value="NYN"/>
</dbReference>
<comment type="caution">
    <text evidence="3">The sequence shown here is derived from an EMBL/GenBank/DDBJ whole genome shotgun (WGS) entry which is preliminary data.</text>
</comment>
<organism evidence="3 4">
    <name type="scientific">Labrys monachus</name>
    <dbReference type="NCBI Taxonomy" id="217067"/>
    <lineage>
        <taxon>Bacteria</taxon>
        <taxon>Pseudomonadati</taxon>
        <taxon>Pseudomonadota</taxon>
        <taxon>Alphaproteobacteria</taxon>
        <taxon>Hyphomicrobiales</taxon>
        <taxon>Xanthobacteraceae</taxon>
        <taxon>Labrys</taxon>
    </lineage>
</organism>
<dbReference type="EMBL" id="JAUSVK010000001">
    <property type="protein sequence ID" value="MDQ0394142.1"/>
    <property type="molecule type" value="Genomic_DNA"/>
</dbReference>
<evidence type="ECO:0000313" key="4">
    <source>
        <dbReference type="Proteomes" id="UP001237448"/>
    </source>
</evidence>
<feature type="domain" description="NYN" evidence="2">
    <location>
        <begin position="34"/>
        <end position="191"/>
    </location>
</feature>
<feature type="region of interest" description="Disordered" evidence="1">
    <location>
        <begin position="202"/>
        <end position="252"/>
    </location>
</feature>